<sequence length="41" mass="4693">MRFVWSIVKFFLKNISNILTKLKKNQIVSGSARHEAGPHVP</sequence>
<name>A0A0A9BYV6_ARUDO</name>
<proteinExistence type="predicted"/>
<dbReference type="AlphaFoldDB" id="A0A0A9BYV6"/>
<accession>A0A0A9BYV6</accession>
<organism evidence="1">
    <name type="scientific">Arundo donax</name>
    <name type="common">Giant reed</name>
    <name type="synonym">Donax arundinaceus</name>
    <dbReference type="NCBI Taxonomy" id="35708"/>
    <lineage>
        <taxon>Eukaryota</taxon>
        <taxon>Viridiplantae</taxon>
        <taxon>Streptophyta</taxon>
        <taxon>Embryophyta</taxon>
        <taxon>Tracheophyta</taxon>
        <taxon>Spermatophyta</taxon>
        <taxon>Magnoliopsida</taxon>
        <taxon>Liliopsida</taxon>
        <taxon>Poales</taxon>
        <taxon>Poaceae</taxon>
        <taxon>PACMAD clade</taxon>
        <taxon>Arundinoideae</taxon>
        <taxon>Arundineae</taxon>
        <taxon>Arundo</taxon>
    </lineage>
</organism>
<protein>
    <submittedName>
        <fullName evidence="1">Uncharacterized protein</fullName>
    </submittedName>
</protein>
<reference evidence="1" key="2">
    <citation type="journal article" date="2015" name="Data Brief">
        <title>Shoot transcriptome of the giant reed, Arundo donax.</title>
        <authorList>
            <person name="Barrero R.A."/>
            <person name="Guerrero F.D."/>
            <person name="Moolhuijzen P."/>
            <person name="Goolsby J.A."/>
            <person name="Tidwell J."/>
            <person name="Bellgard S.E."/>
            <person name="Bellgard M.I."/>
        </authorList>
    </citation>
    <scope>NUCLEOTIDE SEQUENCE</scope>
    <source>
        <tissue evidence="1">Shoot tissue taken approximately 20 cm above the soil surface</tissue>
    </source>
</reference>
<evidence type="ECO:0000313" key="1">
    <source>
        <dbReference type="EMBL" id="JAD69209.1"/>
    </source>
</evidence>
<reference evidence="1" key="1">
    <citation type="submission" date="2014-09" db="EMBL/GenBank/DDBJ databases">
        <authorList>
            <person name="Magalhaes I.L.F."/>
            <person name="Oliveira U."/>
            <person name="Santos F.R."/>
            <person name="Vidigal T.H.D.A."/>
            <person name="Brescovit A.D."/>
            <person name="Santos A.J."/>
        </authorList>
    </citation>
    <scope>NUCLEOTIDE SEQUENCE</scope>
    <source>
        <tissue evidence="1">Shoot tissue taken approximately 20 cm above the soil surface</tissue>
    </source>
</reference>
<dbReference type="EMBL" id="GBRH01228686">
    <property type="protein sequence ID" value="JAD69209.1"/>
    <property type="molecule type" value="Transcribed_RNA"/>
</dbReference>